<organism evidence="2 3">
    <name type="scientific">Prunus dulcis</name>
    <name type="common">Almond</name>
    <name type="synonym">Amygdalus dulcis</name>
    <dbReference type="NCBI Taxonomy" id="3755"/>
    <lineage>
        <taxon>Eukaryota</taxon>
        <taxon>Viridiplantae</taxon>
        <taxon>Streptophyta</taxon>
        <taxon>Embryophyta</taxon>
        <taxon>Tracheophyta</taxon>
        <taxon>Spermatophyta</taxon>
        <taxon>Magnoliopsida</taxon>
        <taxon>eudicotyledons</taxon>
        <taxon>Gunneridae</taxon>
        <taxon>Pentapetalae</taxon>
        <taxon>rosids</taxon>
        <taxon>fabids</taxon>
        <taxon>Rosales</taxon>
        <taxon>Rosaceae</taxon>
        <taxon>Amygdaloideae</taxon>
        <taxon>Amygdaleae</taxon>
        <taxon>Prunus</taxon>
    </lineage>
</organism>
<evidence type="ECO:0000256" key="1">
    <source>
        <dbReference type="SAM" id="MobiDB-lite"/>
    </source>
</evidence>
<dbReference type="Proteomes" id="UP001054821">
    <property type="component" value="Chromosome 7"/>
</dbReference>
<accession>A0AAD4V4F9</accession>
<feature type="compositionally biased region" description="Polar residues" evidence="1">
    <location>
        <begin position="171"/>
        <end position="180"/>
    </location>
</feature>
<keyword evidence="3" id="KW-1185">Reference proteome</keyword>
<proteinExistence type="predicted"/>
<sequence>MITSTSLLFMIESKYNAISNPVTIAKSYFLPNSHFIPPAPFKNLKFYRDILHETQSITIKPIKDRDNPLVILYHSLYIHQIISEDQWSNHPYDLKVLQSELQYNYYDYIKAWNPQSDKNSTPATSHSSLSIEGKSKYELQEIARQLMLQASQMNEEDDSDSSSKSQSSTSQPRMPSSQKTPIPKMRWSDYPLDSQDPYDFSPFDLGKD</sequence>
<feature type="region of interest" description="Disordered" evidence="1">
    <location>
        <begin position="150"/>
        <end position="208"/>
    </location>
</feature>
<name>A0AAD4V4F9_PRUDU</name>
<evidence type="ECO:0000313" key="2">
    <source>
        <dbReference type="EMBL" id="KAI5317341.1"/>
    </source>
</evidence>
<comment type="caution">
    <text evidence="2">The sequence shown here is derived from an EMBL/GenBank/DDBJ whole genome shotgun (WGS) entry which is preliminary data.</text>
</comment>
<reference evidence="2 3" key="1">
    <citation type="journal article" date="2022" name="G3 (Bethesda)">
        <title>Whole-genome sequence and methylome profiling of the almond [Prunus dulcis (Mill.) D.A. Webb] cultivar 'Nonpareil'.</title>
        <authorList>
            <person name="D'Amico-Willman K.M."/>
            <person name="Ouma W.Z."/>
            <person name="Meulia T."/>
            <person name="Sideli G.M."/>
            <person name="Gradziel T.M."/>
            <person name="Fresnedo-Ramirez J."/>
        </authorList>
    </citation>
    <scope>NUCLEOTIDE SEQUENCE [LARGE SCALE GENOMIC DNA]</scope>
    <source>
        <strain evidence="2">Clone GOH B32 T37-40</strain>
    </source>
</reference>
<gene>
    <name evidence="2" type="ORF">L3X38_037048</name>
</gene>
<dbReference type="EMBL" id="JAJFAZ020000007">
    <property type="protein sequence ID" value="KAI5317341.1"/>
    <property type="molecule type" value="Genomic_DNA"/>
</dbReference>
<evidence type="ECO:0000313" key="3">
    <source>
        <dbReference type="Proteomes" id="UP001054821"/>
    </source>
</evidence>
<dbReference type="AlphaFoldDB" id="A0AAD4V4F9"/>
<protein>
    <submittedName>
        <fullName evidence="2">Uncharacterized protein</fullName>
    </submittedName>
</protein>